<comment type="similarity">
    <text evidence="2">Belongs to the NRAMP family.</text>
</comment>
<feature type="region of interest" description="Disordered" evidence="7">
    <location>
        <begin position="260"/>
        <end position="289"/>
    </location>
</feature>
<accession>A0AAV5X2C4</accession>
<keyword evidence="6" id="KW-0472">Membrane</keyword>
<dbReference type="GO" id="GO:0005384">
    <property type="term" value="F:manganese ion transmembrane transporter activity"/>
    <property type="evidence" value="ECO:0007669"/>
    <property type="project" value="TreeGrafter"/>
</dbReference>
<dbReference type="Proteomes" id="UP001432322">
    <property type="component" value="Unassembled WGS sequence"/>
</dbReference>
<feature type="region of interest" description="Disordered" evidence="7">
    <location>
        <begin position="760"/>
        <end position="779"/>
    </location>
</feature>
<gene>
    <name evidence="8" type="ORF">PFISCL1PPCAC_28030</name>
</gene>
<evidence type="ECO:0000256" key="1">
    <source>
        <dbReference type="ARBA" id="ARBA00004141"/>
    </source>
</evidence>
<feature type="compositionally biased region" description="Low complexity" evidence="7">
    <location>
        <begin position="708"/>
        <end position="740"/>
    </location>
</feature>
<dbReference type="PRINTS" id="PR00447">
    <property type="entry name" value="NATRESASSCMP"/>
</dbReference>
<feature type="region of interest" description="Disordered" evidence="7">
    <location>
        <begin position="697"/>
        <end position="745"/>
    </location>
</feature>
<evidence type="ECO:0000256" key="7">
    <source>
        <dbReference type="SAM" id="MobiDB-lite"/>
    </source>
</evidence>
<keyword evidence="4" id="KW-0812">Transmembrane</keyword>
<dbReference type="EMBL" id="BTSY01000007">
    <property type="protein sequence ID" value="GMT36733.1"/>
    <property type="molecule type" value="Genomic_DNA"/>
</dbReference>
<dbReference type="Gene3D" id="3.40.50.300">
    <property type="entry name" value="P-loop containing nucleotide triphosphate hydrolases"/>
    <property type="match status" value="1"/>
</dbReference>
<dbReference type="SUPFAM" id="SSF52540">
    <property type="entry name" value="P-loop containing nucleoside triphosphate hydrolases"/>
    <property type="match status" value="1"/>
</dbReference>
<keyword evidence="9" id="KW-1185">Reference proteome</keyword>
<proteinExistence type="inferred from homology"/>
<dbReference type="GO" id="GO:0005886">
    <property type="term" value="C:plasma membrane"/>
    <property type="evidence" value="ECO:0007669"/>
    <property type="project" value="TreeGrafter"/>
</dbReference>
<evidence type="ECO:0000256" key="5">
    <source>
        <dbReference type="ARBA" id="ARBA00022989"/>
    </source>
</evidence>
<feature type="compositionally biased region" description="Low complexity" evidence="7">
    <location>
        <begin position="760"/>
        <end position="777"/>
    </location>
</feature>
<evidence type="ECO:0000256" key="2">
    <source>
        <dbReference type="ARBA" id="ARBA00006670"/>
    </source>
</evidence>
<evidence type="ECO:0000256" key="3">
    <source>
        <dbReference type="ARBA" id="ARBA00022448"/>
    </source>
</evidence>
<dbReference type="PANTHER" id="PTHR11706:SF33">
    <property type="entry name" value="NATURAL RESISTANCE-ASSOCIATED MACROPHAGE PROTEIN 2"/>
    <property type="match status" value="1"/>
</dbReference>
<comment type="caution">
    <text evidence="8">The sequence shown here is derived from an EMBL/GenBank/DDBJ whole genome shotgun (WGS) entry which is preliminary data.</text>
</comment>
<dbReference type="GO" id="GO:0015086">
    <property type="term" value="F:cadmium ion transmembrane transporter activity"/>
    <property type="evidence" value="ECO:0007669"/>
    <property type="project" value="TreeGrafter"/>
</dbReference>
<organism evidence="8 9">
    <name type="scientific">Pristionchus fissidentatus</name>
    <dbReference type="NCBI Taxonomy" id="1538716"/>
    <lineage>
        <taxon>Eukaryota</taxon>
        <taxon>Metazoa</taxon>
        <taxon>Ecdysozoa</taxon>
        <taxon>Nematoda</taxon>
        <taxon>Chromadorea</taxon>
        <taxon>Rhabditida</taxon>
        <taxon>Rhabditina</taxon>
        <taxon>Diplogasteromorpha</taxon>
        <taxon>Diplogasteroidea</taxon>
        <taxon>Neodiplogasteridae</taxon>
        <taxon>Pristionchus</taxon>
    </lineage>
</organism>
<comment type="subcellular location">
    <subcellularLocation>
        <location evidence="1">Membrane</location>
        <topology evidence="1">Multi-pass membrane protein</topology>
    </subcellularLocation>
</comment>
<name>A0AAV5X2C4_9BILA</name>
<dbReference type="GO" id="GO:0005381">
    <property type="term" value="F:iron ion transmembrane transporter activity"/>
    <property type="evidence" value="ECO:0007669"/>
    <property type="project" value="TreeGrafter"/>
</dbReference>
<reference evidence="8" key="1">
    <citation type="submission" date="2023-10" db="EMBL/GenBank/DDBJ databases">
        <title>Genome assembly of Pristionchus species.</title>
        <authorList>
            <person name="Yoshida K."/>
            <person name="Sommer R.J."/>
        </authorList>
    </citation>
    <scope>NUCLEOTIDE SEQUENCE</scope>
    <source>
        <strain evidence="8">RS5133</strain>
    </source>
</reference>
<dbReference type="PANTHER" id="PTHR11706">
    <property type="entry name" value="SOLUTE CARRIER PROTEIN FAMILY 11 MEMBER"/>
    <property type="match status" value="1"/>
</dbReference>
<keyword evidence="5" id="KW-1133">Transmembrane helix</keyword>
<feature type="compositionally biased region" description="Polar residues" evidence="7">
    <location>
        <begin position="261"/>
        <end position="281"/>
    </location>
</feature>
<sequence>FPLSFMERSKRHKQQQVRKEFVFGPEQPQPYRKTVLLIGPKSSGKTALVNSFANFVNNVTVTAPYRLHITPVNDKGNPTSSMNYAPTHSVSSYVFQNTPLGFPIAVVDTPSIGITEGATPAEQIKTWVEKDYLRPIEDLEIWFVISAVDSDFSHEAEEDLQIVLDAVEWKVRLIPVITFAKKRKPILALRELSRLGFRCENDGVDYFTINNGSILGLSSELLEINAVPYDAGIENLRSLILSHREPELIPLHVSTKEGSLKLSTGSTASELSEPSETSPAKTPSPIDRPIQEVLPVQVVAPSVKEQTKAAPISLLSQHKRFKSYDCDASLAKSEAAAAPLSKEQHRSTDCVVDDRKPLPNYEEFLREIRKDKTKIDPLKRCQSEDGLESESVRRKFGFVSISQYETLVYYFPFSGNFSTICTMTTPLNDDEDFLLQNDEMSVAVERGDEGDMDDKEEENEYVDVPQDDPDKWFSFRTLWAYTGPGFLMSIAYLDPGNIESDLQSGAKAQYKLLWVLLYAHIIGLFLQRMSARLGVVTGKDMAEIAHSFYPVVPRVALWLMIEIAIVCSDMQEVIGTAIALHLLTATWLPLWVGVLVTLLDTLTFLSIERHFQVIIMRTLDAAIANWSCSSECSSLLWLSPLESSISSSSPITGRSPRAFSSRGALVAVESNFCSVSLSSEQSSCRTISTFTRHLSRPDVSTARRSRTSNRQTSTTSSNQLWRLRSRSSSISLSSPSLPTDSSERLTTKCRRRATLLAEFPTLSPSPTTTNPLNPISTRAESSSVANSALLQCTSGRWEFWLRARARP</sequence>
<dbReference type="Pfam" id="PF01566">
    <property type="entry name" value="Nramp"/>
    <property type="match status" value="1"/>
</dbReference>
<evidence type="ECO:0000256" key="6">
    <source>
        <dbReference type="ARBA" id="ARBA00023136"/>
    </source>
</evidence>
<evidence type="ECO:0000313" key="9">
    <source>
        <dbReference type="Proteomes" id="UP001432322"/>
    </source>
</evidence>
<protein>
    <submittedName>
        <fullName evidence="8">Uncharacterized protein</fullName>
    </submittedName>
</protein>
<dbReference type="CDD" id="cd00882">
    <property type="entry name" value="Ras_like_GTPase"/>
    <property type="match status" value="1"/>
</dbReference>
<evidence type="ECO:0000313" key="8">
    <source>
        <dbReference type="EMBL" id="GMT36733.1"/>
    </source>
</evidence>
<dbReference type="GO" id="GO:0010008">
    <property type="term" value="C:endosome membrane"/>
    <property type="evidence" value="ECO:0007669"/>
    <property type="project" value="TreeGrafter"/>
</dbReference>
<evidence type="ECO:0000256" key="4">
    <source>
        <dbReference type="ARBA" id="ARBA00022692"/>
    </source>
</evidence>
<dbReference type="AlphaFoldDB" id="A0AAV5X2C4"/>
<dbReference type="NCBIfam" id="NF037982">
    <property type="entry name" value="Nramp_1"/>
    <property type="match status" value="1"/>
</dbReference>
<feature type="non-terminal residue" evidence="8">
    <location>
        <position position="1"/>
    </location>
</feature>
<keyword evidence="3" id="KW-0813">Transport</keyword>
<dbReference type="InterPro" id="IPR001046">
    <property type="entry name" value="NRAMP_fam"/>
</dbReference>
<dbReference type="InterPro" id="IPR027417">
    <property type="entry name" value="P-loop_NTPase"/>
</dbReference>